<dbReference type="VEuPathDB" id="VectorBase:ISCP_025607"/>
<dbReference type="SMART" id="SM00241">
    <property type="entry name" value="ZP"/>
    <property type="match status" value="1"/>
</dbReference>
<dbReference type="VEuPathDB" id="VectorBase:ISCW019811"/>
<reference evidence="3 5" key="1">
    <citation type="submission" date="2008-03" db="EMBL/GenBank/DDBJ databases">
        <title>Annotation of Ixodes scapularis.</title>
        <authorList>
            <consortium name="Ixodes scapularis Genome Project Consortium"/>
            <person name="Caler E."/>
            <person name="Hannick L.I."/>
            <person name="Bidwell S."/>
            <person name="Joardar V."/>
            <person name="Thiagarajan M."/>
            <person name="Amedeo P."/>
            <person name="Galinsky K.J."/>
            <person name="Schobel S."/>
            <person name="Inman J."/>
            <person name="Hostetler J."/>
            <person name="Miller J."/>
            <person name="Hammond M."/>
            <person name="Megy K."/>
            <person name="Lawson D."/>
            <person name="Kodira C."/>
            <person name="Sutton G."/>
            <person name="Meyer J."/>
            <person name="Hill C.A."/>
            <person name="Birren B."/>
            <person name="Nene V."/>
            <person name="Collins F."/>
            <person name="Alarcon-Chaidez F."/>
            <person name="Wikel S."/>
            <person name="Strausberg R."/>
        </authorList>
    </citation>
    <scope>NUCLEOTIDE SEQUENCE [LARGE SCALE GENOMIC DNA]</scope>
    <source>
        <strain evidence="5">Wikel</strain>
        <strain evidence="3">Wikel colony</strain>
    </source>
</reference>
<dbReference type="EMBL" id="ABJB010936759">
    <property type="status" value="NOT_ANNOTATED_CDS"/>
    <property type="molecule type" value="Genomic_DNA"/>
</dbReference>
<protein>
    <recommendedName>
        <fullName evidence="2">ZP domain-containing protein</fullName>
    </recommendedName>
</protein>
<dbReference type="Proteomes" id="UP000001555">
    <property type="component" value="Unassembled WGS sequence"/>
</dbReference>
<dbReference type="EMBL" id="ABJB010029669">
    <property type="status" value="NOT_ANNOTATED_CDS"/>
    <property type="molecule type" value="Genomic_DNA"/>
</dbReference>
<evidence type="ECO:0000259" key="2">
    <source>
        <dbReference type="PROSITE" id="PS51034"/>
    </source>
</evidence>
<dbReference type="EMBL" id="ABJB010673782">
    <property type="status" value="NOT_ANNOTATED_CDS"/>
    <property type="molecule type" value="Genomic_DNA"/>
</dbReference>
<dbReference type="Pfam" id="PF00100">
    <property type="entry name" value="Zona_pellucida"/>
    <property type="match status" value="1"/>
</dbReference>
<feature type="domain" description="ZP" evidence="2">
    <location>
        <begin position="10"/>
        <end position="273"/>
    </location>
</feature>
<keyword evidence="5" id="KW-1185">Reference proteome</keyword>
<dbReference type="PaxDb" id="6945-B7PTL9"/>
<dbReference type="InParanoid" id="B7PTL9"/>
<name>B7PTL9_IXOSC</name>
<proteinExistence type="predicted"/>
<dbReference type="EMBL" id="ABJB010529374">
    <property type="status" value="NOT_ANNOTATED_CDS"/>
    <property type="molecule type" value="Genomic_DNA"/>
</dbReference>
<evidence type="ECO:0000256" key="1">
    <source>
        <dbReference type="ARBA" id="ARBA00023157"/>
    </source>
</evidence>
<dbReference type="VEuPathDB" id="VectorBase:ISCI019811"/>
<dbReference type="Gene3D" id="2.60.40.4100">
    <property type="entry name" value="Zona pellucida, ZP-C domain"/>
    <property type="match status" value="1"/>
</dbReference>
<dbReference type="EnsemblMetazoa" id="ISCW019811-RA">
    <property type="protein sequence ID" value="ISCW019811-PA"/>
    <property type="gene ID" value="ISCW019811"/>
</dbReference>
<dbReference type="InterPro" id="IPR055355">
    <property type="entry name" value="ZP-C"/>
</dbReference>
<dbReference type="AlphaFoldDB" id="B7PTL9"/>
<keyword evidence="1" id="KW-1015">Disulfide bond</keyword>
<dbReference type="InterPro" id="IPR042235">
    <property type="entry name" value="ZP-C_dom"/>
</dbReference>
<organism>
    <name type="scientific">Ixodes scapularis</name>
    <name type="common">Black-legged tick</name>
    <name type="synonym">Deer tick</name>
    <dbReference type="NCBI Taxonomy" id="6945"/>
    <lineage>
        <taxon>Eukaryota</taxon>
        <taxon>Metazoa</taxon>
        <taxon>Ecdysozoa</taxon>
        <taxon>Arthropoda</taxon>
        <taxon>Chelicerata</taxon>
        <taxon>Arachnida</taxon>
        <taxon>Acari</taxon>
        <taxon>Parasitiformes</taxon>
        <taxon>Ixodida</taxon>
        <taxon>Ixodoidea</taxon>
        <taxon>Ixodidae</taxon>
        <taxon>Ixodinae</taxon>
        <taxon>Ixodes</taxon>
    </lineage>
</organism>
<dbReference type="InterPro" id="IPR001507">
    <property type="entry name" value="ZP_dom"/>
</dbReference>
<dbReference type="FunCoup" id="B7PTL9">
    <property type="interactions" value="17"/>
</dbReference>
<dbReference type="EMBL" id="DS786940">
    <property type="protein sequence ID" value="EEC09941.1"/>
    <property type="molecule type" value="Genomic_DNA"/>
</dbReference>
<dbReference type="HOGENOM" id="CLU_058519_0_0_1"/>
<dbReference type="GO" id="GO:0000902">
    <property type="term" value="P:cell morphogenesis"/>
    <property type="evidence" value="ECO:0000318"/>
    <property type="project" value="GO_Central"/>
</dbReference>
<dbReference type="PROSITE" id="PS51034">
    <property type="entry name" value="ZP_2"/>
    <property type="match status" value="1"/>
</dbReference>
<reference evidence="4" key="2">
    <citation type="submission" date="2020-05" db="UniProtKB">
        <authorList>
            <consortium name="EnsemblMetazoa"/>
        </authorList>
    </citation>
    <scope>IDENTIFICATION</scope>
    <source>
        <strain evidence="4">wikel</strain>
    </source>
</reference>
<sequence length="306" mass="33950">LVAFVVITAECHEGLMRIQLGFNGSFLGLVYSTEYAHDPDCVYVNGTGRASYQFQVRVNRCGTLGRTDVAQSALDSPPGTAGEKQLWNSLTVQYNRLIEEDADERFRVTCEYAFDYWKTVNFPLLNVEVNTGVPVVFTLPPPQCSMEVRLGFGLSGPRAQGPVTVGDPLTLVVTMTSVLRDVDILVSNCVAHNGADQKLQLVDVHGCTLQDKLLSAFRGSHSSRTEGGQQVTLFAFLKAFRFTGSRALYVECDVHMCHGSCPTQQCSWRHLEKRSVDRPENETSFETLNLFHALEVLHSEVDAEDH</sequence>
<dbReference type="EMBL" id="ABJB010899295">
    <property type="status" value="NOT_ANNOTATED_CDS"/>
    <property type="molecule type" value="Genomic_DNA"/>
</dbReference>
<dbReference type="PANTHER" id="PTHR46560:SF3">
    <property type="entry name" value="ZP DOMAIN-CONTAINING PROTEIN"/>
    <property type="match status" value="1"/>
</dbReference>
<dbReference type="OrthoDB" id="6333343at2759"/>
<evidence type="ECO:0000313" key="5">
    <source>
        <dbReference type="Proteomes" id="UP000001555"/>
    </source>
</evidence>
<evidence type="ECO:0000313" key="4">
    <source>
        <dbReference type="EnsemblMetazoa" id="ISCW019811-PA"/>
    </source>
</evidence>
<dbReference type="PANTHER" id="PTHR46560">
    <property type="entry name" value="CYPHER, ISOFORM B"/>
    <property type="match status" value="1"/>
</dbReference>
<gene>
    <name evidence="3" type="ORF">IscW_ISCW019811</name>
</gene>
<feature type="non-terminal residue" evidence="3">
    <location>
        <position position="1"/>
    </location>
</feature>
<feature type="non-terminal residue" evidence="3">
    <location>
        <position position="306"/>
    </location>
</feature>
<accession>B7PTL9</accession>
<evidence type="ECO:0000313" key="3">
    <source>
        <dbReference type="EMBL" id="EEC09941.1"/>
    </source>
</evidence>
<dbReference type="GO" id="GO:0016324">
    <property type="term" value="C:apical plasma membrane"/>
    <property type="evidence" value="ECO:0000318"/>
    <property type="project" value="GO_Central"/>
</dbReference>